<feature type="transmembrane region" description="Helical" evidence="1">
    <location>
        <begin position="21"/>
        <end position="39"/>
    </location>
</feature>
<keyword evidence="3" id="KW-1185">Reference proteome</keyword>
<proteinExistence type="predicted"/>
<evidence type="ECO:0000313" key="2">
    <source>
        <dbReference type="EMBL" id="SKA28596.1"/>
    </source>
</evidence>
<reference evidence="3" key="1">
    <citation type="submission" date="2017-02" db="EMBL/GenBank/DDBJ databases">
        <authorList>
            <person name="Varghese N."/>
            <person name="Submissions S."/>
        </authorList>
    </citation>
    <scope>NUCLEOTIDE SEQUENCE [LARGE SCALE GENOMIC DNA]</scope>
    <source>
        <strain evidence="3">DSM 16521</strain>
    </source>
</reference>
<sequence>MNKTMPYEIYKQVVLEAYRRVKANSGAAGIVIIMSLLFLKEYSPIHRK</sequence>
<organism evidence="2 3">
    <name type="scientific">Carboxydocella sporoproducens DSM 16521</name>
    <dbReference type="NCBI Taxonomy" id="1121270"/>
    <lineage>
        <taxon>Bacteria</taxon>
        <taxon>Bacillati</taxon>
        <taxon>Bacillota</taxon>
        <taxon>Clostridia</taxon>
        <taxon>Eubacteriales</taxon>
        <taxon>Clostridiales Family XVI. Incertae Sedis</taxon>
        <taxon>Carboxydocella</taxon>
    </lineage>
</organism>
<evidence type="ECO:0000256" key="1">
    <source>
        <dbReference type="SAM" id="Phobius"/>
    </source>
</evidence>
<name>A0A1T4SK97_9FIRM</name>
<keyword evidence="1" id="KW-0812">Transmembrane</keyword>
<evidence type="ECO:0000313" key="3">
    <source>
        <dbReference type="Proteomes" id="UP000189933"/>
    </source>
</evidence>
<dbReference type="AlphaFoldDB" id="A0A1T4SK97"/>
<dbReference type="EMBL" id="FUXM01000063">
    <property type="protein sequence ID" value="SKA28596.1"/>
    <property type="molecule type" value="Genomic_DNA"/>
</dbReference>
<accession>A0A1T4SK97</accession>
<keyword evidence="1" id="KW-0472">Membrane</keyword>
<gene>
    <name evidence="2" type="ORF">SAMN02745885_02731</name>
</gene>
<dbReference type="Proteomes" id="UP000189933">
    <property type="component" value="Unassembled WGS sequence"/>
</dbReference>
<protein>
    <submittedName>
        <fullName evidence="2">Uncharacterized protein</fullName>
    </submittedName>
</protein>
<keyword evidence="1" id="KW-1133">Transmembrane helix</keyword>